<proteinExistence type="predicted"/>
<dbReference type="Proteomes" id="UP000030703">
    <property type="component" value="Unassembled WGS sequence"/>
</dbReference>
<dbReference type="AlphaFoldDB" id="W9ZB80"/>
<evidence type="ECO:0000313" key="2">
    <source>
        <dbReference type="EMBL" id="EXK25877.1"/>
    </source>
</evidence>
<feature type="region of interest" description="Disordered" evidence="1">
    <location>
        <begin position="11"/>
        <end position="34"/>
    </location>
</feature>
<gene>
    <name evidence="2" type="ORF">FOMG_17492</name>
</gene>
<dbReference type="HOGENOM" id="CLU_3379582_0_0_1"/>
<reference evidence="2" key="2">
    <citation type="submission" date="2012-05" db="EMBL/GenBank/DDBJ databases">
        <title>Annotation of the Genome Sequence of Fusarium oxysporum f. sp. melonis 26406.</title>
        <authorList>
            <consortium name="The Broad Institute Genomics Platform"/>
            <person name="Ma L.-J."/>
            <person name="Corby-Kistler H."/>
            <person name="Broz K."/>
            <person name="Gale L.R."/>
            <person name="Jonkers W."/>
            <person name="O'Donnell K."/>
            <person name="Ploetz R."/>
            <person name="Steinberg C."/>
            <person name="Schwartz D.C."/>
            <person name="VanEtten H."/>
            <person name="Zhou S."/>
            <person name="Young S.K."/>
            <person name="Zeng Q."/>
            <person name="Gargeya S."/>
            <person name="Fitzgerald M."/>
            <person name="Abouelleil A."/>
            <person name="Alvarado L."/>
            <person name="Chapman S.B."/>
            <person name="Gainer-Dewar J."/>
            <person name="Goldberg J."/>
            <person name="Griggs A."/>
            <person name="Gujja S."/>
            <person name="Hansen M."/>
            <person name="Howarth C."/>
            <person name="Imamovic A."/>
            <person name="Ireland A."/>
            <person name="Larimer J."/>
            <person name="McCowan C."/>
            <person name="Murphy C."/>
            <person name="Pearson M."/>
            <person name="Poon T.W."/>
            <person name="Priest M."/>
            <person name="Roberts A."/>
            <person name="Saif S."/>
            <person name="Shea T."/>
            <person name="Sykes S."/>
            <person name="Wortman J."/>
            <person name="Nusbaum C."/>
            <person name="Birren B."/>
        </authorList>
    </citation>
    <scope>NUCLEOTIDE SEQUENCE</scope>
    <source>
        <strain evidence="2">26406</strain>
    </source>
</reference>
<dbReference type="VEuPathDB" id="FungiDB:FOMG_17492"/>
<evidence type="ECO:0000256" key="1">
    <source>
        <dbReference type="SAM" id="MobiDB-lite"/>
    </source>
</evidence>
<protein>
    <submittedName>
        <fullName evidence="2">Uncharacterized protein</fullName>
    </submittedName>
</protein>
<feature type="non-terminal residue" evidence="2">
    <location>
        <position position="1"/>
    </location>
</feature>
<dbReference type="EMBL" id="JH659380">
    <property type="protein sequence ID" value="EXK25877.1"/>
    <property type="molecule type" value="Genomic_DNA"/>
</dbReference>
<name>W9ZB80_FUSOX</name>
<organism evidence="2">
    <name type="scientific">Fusarium oxysporum f. sp. melonis 26406</name>
    <dbReference type="NCBI Taxonomy" id="1089452"/>
    <lineage>
        <taxon>Eukaryota</taxon>
        <taxon>Fungi</taxon>
        <taxon>Dikarya</taxon>
        <taxon>Ascomycota</taxon>
        <taxon>Pezizomycotina</taxon>
        <taxon>Sordariomycetes</taxon>
        <taxon>Hypocreomycetidae</taxon>
        <taxon>Hypocreales</taxon>
        <taxon>Nectriaceae</taxon>
        <taxon>Fusarium</taxon>
        <taxon>Fusarium oxysporum species complex</taxon>
    </lineage>
</organism>
<reference evidence="2" key="1">
    <citation type="submission" date="2012-04" db="EMBL/GenBank/DDBJ databases">
        <title>The Genome Sequence of Fusarium oxysporum melonis.</title>
        <authorList>
            <consortium name="The Broad Institute Genome Sequencing Platform"/>
            <person name="Ma L.-J."/>
            <person name="Gale L.R."/>
            <person name="Schwartz D.C."/>
            <person name="Zhou S."/>
            <person name="Corby-Kistler H."/>
            <person name="Young S.K."/>
            <person name="Zeng Q."/>
            <person name="Gargeya S."/>
            <person name="Fitzgerald M."/>
            <person name="Haas B."/>
            <person name="Abouelleil A."/>
            <person name="Alvarado L."/>
            <person name="Arachchi H.M."/>
            <person name="Berlin A."/>
            <person name="Brown A."/>
            <person name="Chapman S.B."/>
            <person name="Chen Z."/>
            <person name="Dunbar C."/>
            <person name="Freedman E."/>
            <person name="Gearin G."/>
            <person name="Goldberg J."/>
            <person name="Griggs A."/>
            <person name="Gujja S."/>
            <person name="Heiman D."/>
            <person name="Howarth C."/>
            <person name="Larson L."/>
            <person name="Lui A."/>
            <person name="MacDonald P.J.P."/>
            <person name="Montmayeur A."/>
            <person name="Murphy C."/>
            <person name="Neiman D."/>
            <person name="Pearson M."/>
            <person name="Priest M."/>
            <person name="Roberts A."/>
            <person name="Saif S."/>
            <person name="Shea T."/>
            <person name="Shenoy N."/>
            <person name="Sisk P."/>
            <person name="Stolte C."/>
            <person name="Sykes S."/>
            <person name="Wortman J."/>
            <person name="Nusbaum C."/>
            <person name="Birren B."/>
        </authorList>
    </citation>
    <scope>NUCLEOTIDE SEQUENCE</scope>
    <source>
        <strain evidence="2">26406</strain>
    </source>
</reference>
<accession>W9ZB80</accession>
<sequence>PLVAAQALIASNNASRDSYSPSGGRQSSGNGVRL</sequence>